<dbReference type="PROSITE" id="PS51195">
    <property type="entry name" value="Q_MOTIF"/>
    <property type="match status" value="1"/>
</dbReference>
<dbReference type="InterPro" id="IPR044742">
    <property type="entry name" value="DEAD/DEAH_RhlB"/>
</dbReference>
<evidence type="ECO:0000259" key="9">
    <source>
        <dbReference type="PROSITE" id="PS51192"/>
    </source>
</evidence>
<comment type="caution">
    <text evidence="12">The sequence shown here is derived from an EMBL/GenBank/DDBJ whole genome shotgun (WGS) entry which is preliminary data.</text>
</comment>
<dbReference type="GO" id="GO:0003676">
    <property type="term" value="F:nucleic acid binding"/>
    <property type="evidence" value="ECO:0007669"/>
    <property type="project" value="InterPro"/>
</dbReference>
<keyword evidence="4 7" id="KW-0067">ATP-binding</keyword>
<keyword evidence="2 7" id="KW-0378">Hydrolase</keyword>
<organism evidence="12 13">
    <name type="scientific">Gimesia maris</name>
    <dbReference type="NCBI Taxonomy" id="122"/>
    <lineage>
        <taxon>Bacteria</taxon>
        <taxon>Pseudomonadati</taxon>
        <taxon>Planctomycetota</taxon>
        <taxon>Planctomycetia</taxon>
        <taxon>Planctomycetales</taxon>
        <taxon>Planctomycetaceae</taxon>
        <taxon>Gimesia</taxon>
    </lineage>
</organism>
<dbReference type="PROSITE" id="PS51194">
    <property type="entry name" value="HELICASE_CTER"/>
    <property type="match status" value="1"/>
</dbReference>
<sequence>MNTFQELKLIVPVQKALVEENYKIPTPIQAQTIPAALEGRDVLGCAQTGTGKTAALALPILNQLGKNSRKSIPHHPLALVLAPTRELAIQIGDSFDAYGRHLKLRSVLIYGGVGQGNQVKALKRGAHILVATPGRLLDLMNQGHIKLNQLEVFVLDEADRMLDMGFLPDLKRIITQLPTQRQSLFFSATLAPKITELAHSLLSKPVTVNVTPKTTSVEKIQQQLMFVERNFKQPLLQKILGGDEVERALVFTKTKRTANTLSQRLVRSGFKATAIHGNKSQGARQQALEAFRRKQVQVLVATDVAARGIDIDGITHVINFDLPVEPEAYVHRIGRTGRAGANGIAISFCSESERKELRSIERLIGQKVPVSKEHSQAGLKAEKLEPEPRRGRQPAKIRQQAANGARPPRRRSRRAAEAATEANKVKPGSKKPKWRHIKARSQQTS</sequence>
<dbReference type="GO" id="GO:0003724">
    <property type="term" value="F:RNA helicase activity"/>
    <property type="evidence" value="ECO:0007669"/>
    <property type="project" value="InterPro"/>
</dbReference>
<proteinExistence type="inferred from homology"/>
<dbReference type="CDD" id="cd18787">
    <property type="entry name" value="SF2_C_DEAD"/>
    <property type="match status" value="1"/>
</dbReference>
<comment type="similarity">
    <text evidence="5 7">Belongs to the DEAD box helicase family.</text>
</comment>
<dbReference type="InterPro" id="IPR001650">
    <property type="entry name" value="Helicase_C-like"/>
</dbReference>
<keyword evidence="1 7" id="KW-0547">Nucleotide-binding</keyword>
<dbReference type="PANTHER" id="PTHR47959:SF13">
    <property type="entry name" value="ATP-DEPENDENT RNA HELICASE RHLE"/>
    <property type="match status" value="1"/>
</dbReference>
<feature type="domain" description="DEAD-box RNA helicase Q" evidence="11">
    <location>
        <begin position="2"/>
        <end position="30"/>
    </location>
</feature>
<dbReference type="InterPro" id="IPR027417">
    <property type="entry name" value="P-loop_NTPase"/>
</dbReference>
<reference evidence="12 13" key="1">
    <citation type="journal article" date="2018" name="Nat. Biotechnol.">
        <title>A standardized bacterial taxonomy based on genome phylogeny substantially revises the tree of life.</title>
        <authorList>
            <person name="Parks D.H."/>
            <person name="Chuvochina M."/>
            <person name="Waite D.W."/>
            <person name="Rinke C."/>
            <person name="Skarshewski A."/>
            <person name="Chaumeil P.A."/>
            <person name="Hugenholtz P."/>
        </authorList>
    </citation>
    <scope>NUCLEOTIDE SEQUENCE [LARGE SCALE GENOMIC DNA]</scope>
    <source>
        <strain evidence="12">UBA9375</strain>
    </source>
</reference>
<feature type="short sequence motif" description="Q motif" evidence="6">
    <location>
        <begin position="2"/>
        <end position="30"/>
    </location>
</feature>
<dbReference type="Proteomes" id="UP000263642">
    <property type="component" value="Unassembled WGS sequence"/>
</dbReference>
<dbReference type="AlphaFoldDB" id="A0A3D3R3Z6"/>
<evidence type="ECO:0000313" key="12">
    <source>
        <dbReference type="EMBL" id="HCO22822.1"/>
    </source>
</evidence>
<evidence type="ECO:0000256" key="5">
    <source>
        <dbReference type="ARBA" id="ARBA00038437"/>
    </source>
</evidence>
<dbReference type="EMBL" id="DQAY01000045">
    <property type="protein sequence ID" value="HCO22822.1"/>
    <property type="molecule type" value="Genomic_DNA"/>
</dbReference>
<feature type="region of interest" description="Disordered" evidence="8">
    <location>
        <begin position="368"/>
        <end position="445"/>
    </location>
</feature>
<dbReference type="InterPro" id="IPR014001">
    <property type="entry name" value="Helicase_ATP-bd"/>
</dbReference>
<dbReference type="GO" id="GO:0005829">
    <property type="term" value="C:cytosol"/>
    <property type="evidence" value="ECO:0007669"/>
    <property type="project" value="TreeGrafter"/>
</dbReference>
<evidence type="ECO:0000256" key="6">
    <source>
        <dbReference type="PROSITE-ProRule" id="PRU00552"/>
    </source>
</evidence>
<dbReference type="InterPro" id="IPR014014">
    <property type="entry name" value="RNA_helicase_DEAD_Q_motif"/>
</dbReference>
<feature type="compositionally biased region" description="Basic and acidic residues" evidence="8">
    <location>
        <begin position="370"/>
        <end position="390"/>
    </location>
</feature>
<evidence type="ECO:0000256" key="8">
    <source>
        <dbReference type="SAM" id="MobiDB-lite"/>
    </source>
</evidence>
<dbReference type="InterPro" id="IPR011545">
    <property type="entry name" value="DEAD/DEAH_box_helicase_dom"/>
</dbReference>
<feature type="domain" description="Helicase ATP-binding" evidence="9">
    <location>
        <begin position="33"/>
        <end position="208"/>
    </location>
</feature>
<dbReference type="InterPro" id="IPR000629">
    <property type="entry name" value="RNA-helicase_DEAD-box_CS"/>
</dbReference>
<dbReference type="SUPFAM" id="SSF52540">
    <property type="entry name" value="P-loop containing nucleoside triphosphate hydrolases"/>
    <property type="match status" value="1"/>
</dbReference>
<dbReference type="Pfam" id="PF00271">
    <property type="entry name" value="Helicase_C"/>
    <property type="match status" value="1"/>
</dbReference>
<protein>
    <submittedName>
        <fullName evidence="12">DEAD/DEAH box helicase</fullName>
    </submittedName>
</protein>
<dbReference type="Gene3D" id="3.40.50.300">
    <property type="entry name" value="P-loop containing nucleotide triphosphate hydrolases"/>
    <property type="match status" value="2"/>
</dbReference>
<evidence type="ECO:0000256" key="2">
    <source>
        <dbReference type="ARBA" id="ARBA00022801"/>
    </source>
</evidence>
<name>A0A3D3R3Z6_9PLAN</name>
<dbReference type="GO" id="GO:0005524">
    <property type="term" value="F:ATP binding"/>
    <property type="evidence" value="ECO:0007669"/>
    <property type="project" value="UniProtKB-KW"/>
</dbReference>
<evidence type="ECO:0000256" key="4">
    <source>
        <dbReference type="ARBA" id="ARBA00022840"/>
    </source>
</evidence>
<dbReference type="PROSITE" id="PS00039">
    <property type="entry name" value="DEAD_ATP_HELICASE"/>
    <property type="match status" value="1"/>
</dbReference>
<dbReference type="PANTHER" id="PTHR47959">
    <property type="entry name" value="ATP-DEPENDENT RNA HELICASE RHLE-RELATED"/>
    <property type="match status" value="1"/>
</dbReference>
<evidence type="ECO:0000256" key="7">
    <source>
        <dbReference type="RuleBase" id="RU000492"/>
    </source>
</evidence>
<dbReference type="InterPro" id="IPR050079">
    <property type="entry name" value="DEAD_box_RNA_helicase"/>
</dbReference>
<evidence type="ECO:0000313" key="13">
    <source>
        <dbReference type="Proteomes" id="UP000263642"/>
    </source>
</evidence>
<dbReference type="SMART" id="SM00490">
    <property type="entry name" value="HELICc"/>
    <property type="match status" value="1"/>
</dbReference>
<dbReference type="PROSITE" id="PS51192">
    <property type="entry name" value="HELICASE_ATP_BIND_1"/>
    <property type="match status" value="1"/>
</dbReference>
<keyword evidence="3 7" id="KW-0347">Helicase</keyword>
<evidence type="ECO:0000256" key="1">
    <source>
        <dbReference type="ARBA" id="ARBA00022741"/>
    </source>
</evidence>
<feature type="domain" description="Helicase C-terminal" evidence="10">
    <location>
        <begin position="219"/>
        <end position="379"/>
    </location>
</feature>
<dbReference type="GO" id="GO:0016787">
    <property type="term" value="F:hydrolase activity"/>
    <property type="evidence" value="ECO:0007669"/>
    <property type="project" value="UniProtKB-KW"/>
</dbReference>
<evidence type="ECO:0000259" key="10">
    <source>
        <dbReference type="PROSITE" id="PS51194"/>
    </source>
</evidence>
<accession>A0A3D3R3Z6</accession>
<evidence type="ECO:0000256" key="3">
    <source>
        <dbReference type="ARBA" id="ARBA00022806"/>
    </source>
</evidence>
<dbReference type="SMART" id="SM00487">
    <property type="entry name" value="DEXDc"/>
    <property type="match status" value="1"/>
</dbReference>
<dbReference type="Pfam" id="PF00270">
    <property type="entry name" value="DEAD"/>
    <property type="match status" value="1"/>
</dbReference>
<gene>
    <name evidence="12" type="ORF">DIT97_07100</name>
</gene>
<dbReference type="CDD" id="cd00268">
    <property type="entry name" value="DEADc"/>
    <property type="match status" value="1"/>
</dbReference>
<evidence type="ECO:0000259" key="11">
    <source>
        <dbReference type="PROSITE" id="PS51195"/>
    </source>
</evidence>
<feature type="compositionally biased region" description="Basic residues" evidence="8">
    <location>
        <begin position="427"/>
        <end position="439"/>
    </location>
</feature>